<evidence type="ECO:0000313" key="3">
    <source>
        <dbReference type="Proteomes" id="UP000272238"/>
    </source>
</evidence>
<sequence length="251" mass="28574">MIVLLLFLVVCLGFLLYMFKQAFENHVLYHELQLSSGKEEQVTLFFISDIHVRKINSKMIKSINKKIDAVIVGGDFADKRTPITRIKENIELLKTLGPVFFVWGNNDREVGEETLRQIFDEKEVQIIENDAVKLPNITNRCWLSAVDDTSSRNVRIHDALKKCSNDELVIFISHNPEQFVKVKQEENIKLKLGGHFHGGQIRFGPFGMHQPGSFKIEKGVATLISNGYGTTMIPLRLGAKPQCHIIDLNIM</sequence>
<name>A0A494Z1C6_9BACL</name>
<keyword evidence="3" id="KW-1185">Reference proteome</keyword>
<dbReference type="PANTHER" id="PTHR31302">
    <property type="entry name" value="TRANSMEMBRANE PROTEIN WITH METALLOPHOSPHOESTERASE DOMAIN-RELATED"/>
    <property type="match status" value="1"/>
</dbReference>
<dbReference type="EMBL" id="RBZN01000024">
    <property type="protein sequence ID" value="RKQ16188.1"/>
    <property type="molecule type" value="Genomic_DNA"/>
</dbReference>
<gene>
    <name evidence="2" type="ORF">D8M03_10600</name>
</gene>
<dbReference type="InterPro" id="IPR004843">
    <property type="entry name" value="Calcineurin-like_PHP"/>
</dbReference>
<dbReference type="PANTHER" id="PTHR31302:SF32">
    <property type="entry name" value="PHOSPHOESTERASE"/>
    <property type="match status" value="1"/>
</dbReference>
<dbReference type="GO" id="GO:0008758">
    <property type="term" value="F:UDP-2,3-diacylglucosamine hydrolase activity"/>
    <property type="evidence" value="ECO:0007669"/>
    <property type="project" value="TreeGrafter"/>
</dbReference>
<evidence type="ECO:0000313" key="2">
    <source>
        <dbReference type="EMBL" id="RKQ16188.1"/>
    </source>
</evidence>
<dbReference type="AlphaFoldDB" id="A0A494Z1C6"/>
<dbReference type="InterPro" id="IPR029052">
    <property type="entry name" value="Metallo-depent_PP-like"/>
</dbReference>
<comment type="caution">
    <text evidence="2">The sequence shown here is derived from an EMBL/GenBank/DDBJ whole genome shotgun (WGS) entry which is preliminary data.</text>
</comment>
<dbReference type="Pfam" id="PF00149">
    <property type="entry name" value="Metallophos"/>
    <property type="match status" value="1"/>
</dbReference>
<protein>
    <submittedName>
        <fullName evidence="2">Serine/threonine protein phosphatase</fullName>
    </submittedName>
</protein>
<dbReference type="GO" id="GO:0009245">
    <property type="term" value="P:lipid A biosynthetic process"/>
    <property type="evidence" value="ECO:0007669"/>
    <property type="project" value="TreeGrafter"/>
</dbReference>
<dbReference type="RefSeq" id="WP_121214748.1">
    <property type="nucleotide sequence ID" value="NZ_RBZN01000024.1"/>
</dbReference>
<dbReference type="InterPro" id="IPR051158">
    <property type="entry name" value="Metallophosphoesterase_sf"/>
</dbReference>
<dbReference type="Gene3D" id="3.60.21.10">
    <property type="match status" value="1"/>
</dbReference>
<proteinExistence type="predicted"/>
<feature type="domain" description="Calcineurin-like phosphoesterase" evidence="1">
    <location>
        <begin position="44"/>
        <end position="197"/>
    </location>
</feature>
<evidence type="ECO:0000259" key="1">
    <source>
        <dbReference type="Pfam" id="PF00149"/>
    </source>
</evidence>
<dbReference type="GO" id="GO:0016020">
    <property type="term" value="C:membrane"/>
    <property type="evidence" value="ECO:0007669"/>
    <property type="project" value="GOC"/>
</dbReference>
<dbReference type="Proteomes" id="UP000272238">
    <property type="component" value="Unassembled WGS sequence"/>
</dbReference>
<accession>A0A494Z1C6</accession>
<reference evidence="2 3" key="1">
    <citation type="journal article" date="2016" name="Antonie Van Leeuwenhoek">
        <title>Lysinibacillus endophyticus sp. nov., an indole-3-acetic acid producing endophytic bacterium isolated from corn root (Zea mays cv. Xinken-5).</title>
        <authorList>
            <person name="Yu J."/>
            <person name="Guan X."/>
            <person name="Liu C."/>
            <person name="Xiang W."/>
            <person name="Yu Z."/>
            <person name="Liu X."/>
            <person name="Wang G."/>
        </authorList>
    </citation>
    <scope>NUCLEOTIDE SEQUENCE [LARGE SCALE GENOMIC DNA]</scope>
    <source>
        <strain evidence="2 3">DSM 100506</strain>
    </source>
</reference>
<dbReference type="SUPFAM" id="SSF56300">
    <property type="entry name" value="Metallo-dependent phosphatases"/>
    <property type="match status" value="1"/>
</dbReference>
<dbReference type="OrthoDB" id="9780884at2"/>
<organism evidence="2 3">
    <name type="scientific">Ureibacillus endophyticus</name>
    <dbReference type="NCBI Taxonomy" id="1978490"/>
    <lineage>
        <taxon>Bacteria</taxon>
        <taxon>Bacillati</taxon>
        <taxon>Bacillota</taxon>
        <taxon>Bacilli</taxon>
        <taxon>Bacillales</taxon>
        <taxon>Caryophanaceae</taxon>
        <taxon>Ureibacillus</taxon>
    </lineage>
</organism>